<dbReference type="AlphaFoldDB" id="A0A0N5C375"/>
<feature type="domain" description="C2H2-type" evidence="2">
    <location>
        <begin position="9"/>
        <end position="29"/>
    </location>
</feature>
<feature type="compositionally biased region" description="Basic and acidic residues" evidence="1">
    <location>
        <begin position="106"/>
        <end position="116"/>
    </location>
</feature>
<reference evidence="4" key="1">
    <citation type="submission" date="2017-02" db="UniProtKB">
        <authorList>
            <consortium name="WormBaseParasite"/>
        </authorList>
    </citation>
    <scope>IDENTIFICATION</scope>
</reference>
<dbReference type="InterPro" id="IPR013087">
    <property type="entry name" value="Znf_C2H2_type"/>
</dbReference>
<evidence type="ECO:0000256" key="1">
    <source>
        <dbReference type="SAM" id="MobiDB-lite"/>
    </source>
</evidence>
<evidence type="ECO:0000313" key="4">
    <source>
        <dbReference type="WBParaSite" id="SPAL_0001243000.1"/>
    </source>
</evidence>
<dbReference type="SMART" id="SM00355">
    <property type="entry name" value="ZnF_C2H2"/>
    <property type="match status" value="2"/>
</dbReference>
<feature type="domain" description="C2H2-type" evidence="2">
    <location>
        <begin position="37"/>
        <end position="59"/>
    </location>
</feature>
<dbReference type="Proteomes" id="UP000046392">
    <property type="component" value="Unplaced"/>
</dbReference>
<feature type="region of interest" description="Disordered" evidence="1">
    <location>
        <begin position="106"/>
        <end position="131"/>
    </location>
</feature>
<dbReference type="Gene3D" id="3.30.160.60">
    <property type="entry name" value="Classic Zinc Finger"/>
    <property type="match status" value="1"/>
</dbReference>
<name>A0A0N5C375_STREA</name>
<dbReference type="InterPro" id="IPR036236">
    <property type="entry name" value="Znf_C2H2_sf"/>
</dbReference>
<dbReference type="WBParaSite" id="SPAL_0001243000.1">
    <property type="protein sequence ID" value="SPAL_0001243000.1"/>
    <property type="gene ID" value="SPAL_0001243000"/>
</dbReference>
<accession>A0A0N5C375</accession>
<keyword evidence="3" id="KW-1185">Reference proteome</keyword>
<evidence type="ECO:0000259" key="2">
    <source>
        <dbReference type="PROSITE" id="PS00028"/>
    </source>
</evidence>
<dbReference type="PROSITE" id="PS00028">
    <property type="entry name" value="ZINC_FINGER_C2H2_1"/>
    <property type="match status" value="2"/>
</dbReference>
<proteinExistence type="predicted"/>
<organism evidence="3 4">
    <name type="scientific">Strongyloides papillosus</name>
    <name type="common">Intestinal threadworm</name>
    <dbReference type="NCBI Taxonomy" id="174720"/>
    <lineage>
        <taxon>Eukaryota</taxon>
        <taxon>Metazoa</taxon>
        <taxon>Ecdysozoa</taxon>
        <taxon>Nematoda</taxon>
        <taxon>Chromadorea</taxon>
        <taxon>Rhabditida</taxon>
        <taxon>Tylenchina</taxon>
        <taxon>Panagrolaimomorpha</taxon>
        <taxon>Strongyloidoidea</taxon>
        <taxon>Strongyloididae</taxon>
        <taxon>Strongyloides</taxon>
    </lineage>
</organism>
<dbReference type="SUPFAM" id="SSF57667">
    <property type="entry name" value="beta-beta-alpha zinc fingers"/>
    <property type="match status" value="1"/>
</dbReference>
<evidence type="ECO:0000313" key="3">
    <source>
        <dbReference type="Proteomes" id="UP000046392"/>
    </source>
</evidence>
<sequence>MSKDSSFYCFICDKRITTNENKFYHFEEHVDYKPFRCLDCNGRFKQEAGLEEHLISSKHLNYSRTVSLDLQKFITFMEVYSSQVENLTEEDISNRIFILPQKNDENKAKKEVKKYTEQNGNSNFKTSKENK</sequence>
<protein>
    <submittedName>
        <fullName evidence="4">C2H2-type domain-containing protein</fullName>
    </submittedName>
</protein>